<dbReference type="AlphaFoldDB" id="A0A644YI78"/>
<accession>A0A644YI78</accession>
<comment type="caution">
    <text evidence="1">The sequence shown here is derived from an EMBL/GenBank/DDBJ whole genome shotgun (WGS) entry which is preliminary data.</text>
</comment>
<organism evidence="1">
    <name type="scientific">bioreactor metagenome</name>
    <dbReference type="NCBI Taxonomy" id="1076179"/>
    <lineage>
        <taxon>unclassified sequences</taxon>
        <taxon>metagenomes</taxon>
        <taxon>ecological metagenomes</taxon>
    </lineage>
</organism>
<gene>
    <name evidence="1" type="ORF">SDC9_72684</name>
</gene>
<dbReference type="EMBL" id="VSSQ01004669">
    <property type="protein sequence ID" value="MPM26183.1"/>
    <property type="molecule type" value="Genomic_DNA"/>
</dbReference>
<reference evidence="1" key="1">
    <citation type="submission" date="2019-08" db="EMBL/GenBank/DDBJ databases">
        <authorList>
            <person name="Kucharzyk K."/>
            <person name="Murdoch R.W."/>
            <person name="Higgins S."/>
            <person name="Loffler F."/>
        </authorList>
    </citation>
    <scope>NUCLEOTIDE SEQUENCE</scope>
</reference>
<sequence>MALLSWAELAWDNNGYLYIDPLRLSVPARDSCNVTPGVPGTTCIVSSAKGWGNGFWASLTESSNAFMASCSLNILELYQLNPINIAPISTNPRMEFLFI</sequence>
<evidence type="ECO:0000313" key="1">
    <source>
        <dbReference type="EMBL" id="MPM26183.1"/>
    </source>
</evidence>
<proteinExistence type="predicted"/>
<protein>
    <submittedName>
        <fullName evidence="1">Uncharacterized protein</fullName>
    </submittedName>
</protein>
<name>A0A644YI78_9ZZZZ</name>